<evidence type="ECO:0000313" key="5">
    <source>
        <dbReference type="Proteomes" id="UP001268542"/>
    </source>
</evidence>
<reference evidence="4 5" key="1">
    <citation type="submission" date="2023-08" db="EMBL/GenBank/DDBJ databases">
        <title>Nocardioides seae sp. nov., a bacterium isolated from a soil.</title>
        <authorList>
            <person name="Wang X."/>
        </authorList>
    </citation>
    <scope>NUCLEOTIDE SEQUENCE [LARGE SCALE GENOMIC DNA]</scope>
    <source>
        <strain evidence="4 5">YZH12</strain>
    </source>
</reference>
<dbReference type="SUPFAM" id="SSF55464">
    <property type="entry name" value="Origin of replication-binding domain, RBD-like"/>
    <property type="match status" value="1"/>
</dbReference>
<feature type="region of interest" description="Disordered" evidence="1">
    <location>
        <begin position="331"/>
        <end position="351"/>
    </location>
</feature>
<dbReference type="InterPro" id="IPR013264">
    <property type="entry name" value="DNAG_N"/>
</dbReference>
<sequence length="2063" mass="219440">MGLHKLTAGDGYTYLTRQVAAHDATERGTTGLGDYYSEKGESPGRWWGSGCAAFDTDSAGEGAGSRAFVGSVVAERQMLNLFGEGRHPDADRLEMAVIDAGGTTRAAMRASQLGALFAVHGAPSFHCELARRYGEHNASQGRAWNTPVPDEVRARIRTALADELFVVEHGRAPLGDRERAGFLARVSRQKTDAVAGYDLTFTPVKSVSTLWALADPTTALEVEAAHDAAVERTLAYLEREVLFTRRGRNGVQQVATRGMIAALFTHRDSRAGDPNLHTHVAISNKVQDQTGRWLAIDGRVLHKATVALSESYNTFLEAELVSRLGVRFADRGTHRGTHRSPTRSPTGEPSAAIDAAIGRGRRQVREVVGVDPRLAEAWSSRSAAIETRRRELASGFQKAQGRPPTAVESLALAQQATLETRQAKHAPRSEAEQRTTWRAEAETVLGSSGAVEAMLGHALNRQCDWPPHQPAVLTISTDLVQRIAANVVERVAADRSTWQVWHLRAEAMRQIRSHDLTASPRMGGDGTGVADLEVVRDLIVDAALEQHSVAIGGVPDRPPTVDRARPVDARPDIETTVAEHTPLALKRPDGASVYSVHGSQLFTSRAVLDAERVVLDAASRTDGTRVSDVRVEIALAESTANGVTLNASQASLVRELATSGRRIQLALAPAGTGKTTAISVLARAWTTTTPPPRTPTGLPDQPSTTESTVIGLAPSAAAAQQLAEAIGSAGISDTLAKLVHHIRPDADQTARAAAPEWVRGIGPETLIVIDEAGMAPTGDLAVVTEFALERGASIRLVGDDRQLAAVEASGILRDIATTEATGGAVTLTEVMRFHDPAEAAATLAVRDGDPTSVGFYADHDRLHVGDTGHTLDHTFNAWATDTAAGRASVMLAPTRDLVAELNTRARTHRLQALQTGQRNGTTGPADPGGPMVELDDGTEASVADTVITRRNDRALRVTASDWVKNGDRWTITRVHADGRLSLAHGQHGRAVTLPAAYVREHVQLGYATTIHGAQGLTVDTSHTVLTGAEDRNLLYVALTRGRSSNHVYLATGTDGDPHTALHPDTLRPPTPVEQLTAILGRDGSARSAKSELAVANDPAALLHAAAGRYEDAVHYAAERVLGDTTLAELDDLAARHGLDQAPAWPTLRSHLALAALDTPHDEDAGETLGSPSRPRFRLSSAYLTPAELARRTAIRSHRAAELLQQLLRAAPLGDARDPAAVLDHRLATLHDSQPAGHARGSDAPLAWLPRIPDALADDSDWGPYLTAAGDAVREHATTVANATRAWTPSRPGDLPAWARLLLTTNNTATGTSTEAAAGLVVDLAVWRAARGVPAEDTQPAGPAAYGRLGEHRNNLRRRAAAITSTYQYTRRGWYQSLPAAVRDDAWAPVLCQRLAQLERGGLDPAALVAEAVTTRSPSPGDTNPGNTDPSGTGVGVTGTPRPLPSETPAAALWWRLARHLGPAVVTDPHAGDLLHPTWTGDLDNALPRSHAQAVRRSPAWPALVAAIDEATTPTRHPHRTDQNDQTSGTWTPAVLLQTCIDALPDTIGPHELGEALVHRIAVLTDPPPRHTVGVSRSTGSADPVDTRGPVGSADVNVTAPPEAAAPVAFPPSPPADASVAVTTKPARIVDLNEQAAAFYRDQLDIRGGWARPYLAHRFGELTELLLHPDLSGLSDAGPTVGYAPRGPRALLTHLLDHGASLAELHAAGLVKQRRSGREDGTDGGDGADVEWVDVFRDRLVLPVREPDGGLVGFVGRRNPTKTDHDYAGPKYLNTRTTTVFKKSEALFGYAENQRPLTAGALPVLVEGPLDALAITLAHASSRSLGGTAEAAAVGIAPLGTALTDHQIALLTRWARPHEATSDAIADHLAIATDHDPAGWTAAQRAYWRLTAHGIDPTHLSLPEGLDPADLLHEQGPAALADAIRARIPLGDALIRARLHSPADRTQPATRLRLTRDTAAIIAARPVETWPAAIAAVNHALRLSPGILEHEVLHHSTRRDNNIDDVTSDELSRIDPPRSRAGKPTERGTAPRPSRSRALAPSPAPRDITAHRPLGGEQGNAPPR</sequence>
<feature type="region of interest" description="Disordered" evidence="1">
    <location>
        <begin position="1568"/>
        <end position="1587"/>
    </location>
</feature>
<evidence type="ECO:0000256" key="1">
    <source>
        <dbReference type="SAM" id="MobiDB-lite"/>
    </source>
</evidence>
<dbReference type="Pfam" id="PF08751">
    <property type="entry name" value="TrwC"/>
    <property type="match status" value="1"/>
</dbReference>
<dbReference type="Pfam" id="PF08275">
    <property type="entry name" value="DNAG_N"/>
    <property type="match status" value="1"/>
</dbReference>
<feature type="region of interest" description="Disordered" evidence="1">
    <location>
        <begin position="1413"/>
        <end position="1442"/>
    </location>
</feature>
<dbReference type="Pfam" id="PF13155">
    <property type="entry name" value="Toprim_2"/>
    <property type="match status" value="1"/>
</dbReference>
<comment type="caution">
    <text evidence="4">The sequence shown here is derived from an EMBL/GenBank/DDBJ whole genome shotgun (WGS) entry which is preliminary data.</text>
</comment>
<dbReference type="Gene3D" id="3.40.1360.10">
    <property type="match status" value="1"/>
</dbReference>
<dbReference type="SUPFAM" id="SSF52540">
    <property type="entry name" value="P-loop containing nucleoside triphosphate hydrolases"/>
    <property type="match status" value="2"/>
</dbReference>
<protein>
    <submittedName>
        <fullName evidence="4">MobF family relaxase</fullName>
    </submittedName>
</protein>
<gene>
    <name evidence="4" type="primary">mobF</name>
    <name evidence="4" type="ORF">RDV89_04020</name>
</gene>
<dbReference type="Proteomes" id="UP001268542">
    <property type="component" value="Unassembled WGS sequence"/>
</dbReference>
<feature type="domain" description="DNA primase DNAG catalytic core N-terminal" evidence="2">
    <location>
        <begin position="1680"/>
        <end position="1791"/>
    </location>
</feature>
<dbReference type="NCBIfam" id="NF041492">
    <property type="entry name" value="MobF"/>
    <property type="match status" value="1"/>
</dbReference>
<organism evidence="4 5">
    <name type="scientific">Nocardioides imazamoxiresistens</name>
    <dbReference type="NCBI Taxonomy" id="3231893"/>
    <lineage>
        <taxon>Bacteria</taxon>
        <taxon>Bacillati</taxon>
        <taxon>Actinomycetota</taxon>
        <taxon>Actinomycetes</taxon>
        <taxon>Propionibacteriales</taxon>
        <taxon>Nocardioidaceae</taxon>
        <taxon>Nocardioides</taxon>
    </lineage>
</organism>
<dbReference type="PANTHER" id="PTHR30313:SF2">
    <property type="entry name" value="DNA PRIMASE"/>
    <property type="match status" value="1"/>
</dbReference>
<dbReference type="RefSeq" id="WP_315731490.1">
    <property type="nucleotide sequence ID" value="NZ_JAVYII010000001.1"/>
</dbReference>
<dbReference type="PANTHER" id="PTHR30313">
    <property type="entry name" value="DNA PRIMASE"/>
    <property type="match status" value="1"/>
</dbReference>
<keyword evidence="5" id="KW-1185">Reference proteome</keyword>
<dbReference type="Gene3D" id="3.90.980.10">
    <property type="entry name" value="DNA primase, catalytic core, N-terminal domain"/>
    <property type="match status" value="1"/>
</dbReference>
<feature type="region of interest" description="Disordered" evidence="1">
    <location>
        <begin position="686"/>
        <end position="706"/>
    </location>
</feature>
<proteinExistence type="predicted"/>
<dbReference type="InterPro" id="IPR027417">
    <property type="entry name" value="P-loop_NTPase"/>
</dbReference>
<evidence type="ECO:0000313" key="4">
    <source>
        <dbReference type="EMBL" id="MDT9592218.1"/>
    </source>
</evidence>
<name>A0ABU3PSK8_9ACTN</name>
<feature type="region of interest" description="Disordered" evidence="1">
    <location>
        <begin position="1998"/>
        <end position="2063"/>
    </location>
</feature>
<evidence type="ECO:0000259" key="3">
    <source>
        <dbReference type="Pfam" id="PF08751"/>
    </source>
</evidence>
<dbReference type="InterPro" id="IPR037068">
    <property type="entry name" value="DNA_primase_core_N_sf"/>
</dbReference>
<feature type="compositionally biased region" description="Polar residues" evidence="1">
    <location>
        <begin position="1413"/>
        <end position="1430"/>
    </location>
</feature>
<dbReference type="InterPro" id="IPR034151">
    <property type="entry name" value="TOPRIM_DnaG_bac"/>
</dbReference>
<evidence type="ECO:0000259" key="2">
    <source>
        <dbReference type="Pfam" id="PF08275"/>
    </source>
</evidence>
<dbReference type="Pfam" id="PF13604">
    <property type="entry name" value="AAA_30"/>
    <property type="match status" value="1"/>
</dbReference>
<dbReference type="EMBL" id="JAVYII010000001">
    <property type="protein sequence ID" value="MDT9592218.1"/>
    <property type="molecule type" value="Genomic_DNA"/>
</dbReference>
<dbReference type="SUPFAM" id="SSF56731">
    <property type="entry name" value="DNA primase core"/>
    <property type="match status" value="1"/>
</dbReference>
<dbReference type="Gene3D" id="3.40.50.300">
    <property type="entry name" value="P-loop containing nucleotide triphosphate hydrolases"/>
    <property type="match status" value="2"/>
</dbReference>
<accession>A0ABU3PSK8</accession>
<dbReference type="InterPro" id="IPR014862">
    <property type="entry name" value="TrwC"/>
</dbReference>
<feature type="compositionally biased region" description="Basic and acidic residues" evidence="1">
    <location>
        <begin position="2009"/>
        <end position="2025"/>
    </location>
</feature>
<dbReference type="CDD" id="cd18809">
    <property type="entry name" value="SF1_C_RecD"/>
    <property type="match status" value="1"/>
</dbReference>
<dbReference type="InterPro" id="IPR050219">
    <property type="entry name" value="DnaG_primase"/>
</dbReference>
<dbReference type="CDD" id="cd03364">
    <property type="entry name" value="TOPRIM_DnaG_primases"/>
    <property type="match status" value="1"/>
</dbReference>
<feature type="domain" description="TrwC relaxase" evidence="3">
    <location>
        <begin position="8"/>
        <end position="443"/>
    </location>
</feature>